<sequence>MGLRRYELLIGKKTLIIGGVGSGKTRLTAEILRGLMDRMGSLTLMDFAPGRGGVGLPLSSYINIGCVRPEGLHAPRIEGRDAEEVLRLARDNEEKIRPILISFLSKPTDALVINDLTIYLHSGDLELLLKCIDSSKTFIGNAYYGKDFDDKGSGLNERERFLVEKLMKMMDLVIKMS</sequence>
<gene>
    <name evidence="1" type="ordered locus">Kcr_0869</name>
</gene>
<protein>
    <recommendedName>
        <fullName evidence="3">Helicase HerA central domain-containing protein</fullName>
    </recommendedName>
</protein>
<evidence type="ECO:0008006" key="3">
    <source>
        <dbReference type="Google" id="ProtNLM"/>
    </source>
</evidence>
<accession>B1L586</accession>
<reference evidence="1 2" key="1">
    <citation type="journal article" date="2008" name="Proc. Natl. Acad. Sci. U.S.A.">
        <title>A korarchaeal genome reveals new insights into the evolution of the Archaea.</title>
        <authorList>
            <person name="Elkins J.G."/>
            <person name="Podar M."/>
            <person name="Graham D.E."/>
            <person name="Makarova K.S."/>
            <person name="Wolf Y."/>
            <person name="Randau L."/>
            <person name="Hedlund B.P."/>
            <person name="Brochier-Armanet C."/>
            <person name="Kunin V."/>
            <person name="Anderson I."/>
            <person name="Lapidus A."/>
            <person name="Goltsman E."/>
            <person name="Barry K."/>
            <person name="Koonin E.V."/>
            <person name="Hugenholtz P."/>
            <person name="Kyrpides N."/>
            <person name="Wanner G."/>
            <person name="Richardson P."/>
            <person name="Keller M."/>
            <person name="Stetter K.O."/>
        </authorList>
    </citation>
    <scope>NUCLEOTIDE SEQUENCE [LARGE SCALE GENOMIC DNA]</scope>
    <source>
        <strain evidence="2">OPF8</strain>
    </source>
</reference>
<keyword evidence="2" id="KW-1185">Reference proteome</keyword>
<dbReference type="eggNOG" id="arCOG04316">
    <property type="taxonomic scope" value="Archaea"/>
</dbReference>
<dbReference type="EnsemblBacteria" id="ACB07615">
    <property type="protein sequence ID" value="ACB07615"/>
    <property type="gene ID" value="Kcr_0869"/>
</dbReference>
<dbReference type="Proteomes" id="UP000001686">
    <property type="component" value="Chromosome"/>
</dbReference>
<dbReference type="KEGG" id="kcr:Kcr_0869"/>
<dbReference type="EMBL" id="CP000968">
    <property type="protein sequence ID" value="ACB07615.1"/>
    <property type="molecule type" value="Genomic_DNA"/>
</dbReference>
<evidence type="ECO:0000313" key="2">
    <source>
        <dbReference type="Proteomes" id="UP000001686"/>
    </source>
</evidence>
<dbReference type="HOGENOM" id="CLU_1514597_0_0_2"/>
<dbReference type="RefSeq" id="WP_012309512.1">
    <property type="nucleotide sequence ID" value="NC_010482.1"/>
</dbReference>
<dbReference type="OrthoDB" id="28669at2157"/>
<dbReference type="STRING" id="374847.Kcr_0869"/>
<dbReference type="InParanoid" id="B1L586"/>
<dbReference type="InterPro" id="IPR027417">
    <property type="entry name" value="P-loop_NTPase"/>
</dbReference>
<dbReference type="AlphaFoldDB" id="B1L586"/>
<name>B1L586_KORCO</name>
<evidence type="ECO:0000313" key="1">
    <source>
        <dbReference type="EMBL" id="ACB07615.1"/>
    </source>
</evidence>
<dbReference type="SUPFAM" id="SSF52540">
    <property type="entry name" value="P-loop containing nucleoside triphosphate hydrolases"/>
    <property type="match status" value="1"/>
</dbReference>
<dbReference type="GeneID" id="6094146"/>
<organism evidence="1 2">
    <name type="scientific">Korarchaeum cryptofilum (strain OPF8)</name>
    <dbReference type="NCBI Taxonomy" id="374847"/>
    <lineage>
        <taxon>Archaea</taxon>
        <taxon>Thermoproteota</taxon>
        <taxon>Candidatus Korarchaeia</taxon>
        <taxon>Candidatus Korarchaeales</taxon>
        <taxon>Candidatus Korarchaeaceae</taxon>
        <taxon>Candidatus Korarchaeum</taxon>
    </lineage>
</organism>
<proteinExistence type="predicted"/>